<dbReference type="RefSeq" id="WP_378034962.1">
    <property type="nucleotide sequence ID" value="NZ_JBHSIV010000004.1"/>
</dbReference>
<dbReference type="CDD" id="cd06170">
    <property type="entry name" value="LuxR_C_like"/>
    <property type="match status" value="1"/>
</dbReference>
<name>A0ABV9YIB1_9PSEU</name>
<proteinExistence type="predicted"/>
<evidence type="ECO:0000256" key="1">
    <source>
        <dbReference type="ARBA" id="ARBA00023015"/>
    </source>
</evidence>
<sequence>MEVIRTALVADHRLFVEALKRCFAREPDLFVLPPRRTSEPDFVPQIRASRPHVIVVVARGLALPWPRVGEQLGKALPDCGQVLVADEDDARDVVAAVRAGFGAWLSPHAGTAAVIEAVRGVRQGHAHYPPDHLGALLRDVRRVLEVEPAPTGPVTALSQRELEVLACLVEGWPSALIAEHLAMAPNTVRTHTNRIFRKLAVHSRLEAVRVAREAGLTPGRAARYDARTSAPGDDPGQSVP</sequence>
<keyword evidence="3" id="KW-0804">Transcription</keyword>
<dbReference type="PROSITE" id="PS00622">
    <property type="entry name" value="HTH_LUXR_1"/>
    <property type="match status" value="1"/>
</dbReference>
<reference evidence="7" key="1">
    <citation type="journal article" date="2019" name="Int. J. Syst. Evol. Microbiol.">
        <title>The Global Catalogue of Microorganisms (GCM) 10K type strain sequencing project: providing services to taxonomists for standard genome sequencing and annotation.</title>
        <authorList>
            <consortium name="The Broad Institute Genomics Platform"/>
            <consortium name="The Broad Institute Genome Sequencing Center for Infectious Disease"/>
            <person name="Wu L."/>
            <person name="Ma J."/>
        </authorList>
    </citation>
    <scope>NUCLEOTIDE SEQUENCE [LARGE SCALE GENOMIC DNA]</scope>
    <source>
        <strain evidence="7">CGMCC 4.7093</strain>
    </source>
</reference>
<evidence type="ECO:0000313" key="6">
    <source>
        <dbReference type="EMBL" id="MFC5061611.1"/>
    </source>
</evidence>
<dbReference type="Gene3D" id="3.40.50.2300">
    <property type="match status" value="1"/>
</dbReference>
<evidence type="ECO:0000256" key="3">
    <source>
        <dbReference type="ARBA" id="ARBA00023163"/>
    </source>
</evidence>
<organism evidence="6 7">
    <name type="scientific">Actinomycetospora atypica</name>
    <dbReference type="NCBI Taxonomy" id="1290095"/>
    <lineage>
        <taxon>Bacteria</taxon>
        <taxon>Bacillati</taxon>
        <taxon>Actinomycetota</taxon>
        <taxon>Actinomycetes</taxon>
        <taxon>Pseudonocardiales</taxon>
        <taxon>Pseudonocardiaceae</taxon>
        <taxon>Actinomycetospora</taxon>
    </lineage>
</organism>
<dbReference type="PANTHER" id="PTHR44688:SF16">
    <property type="entry name" value="DNA-BINDING TRANSCRIPTIONAL ACTIVATOR DEVR_DOSR"/>
    <property type="match status" value="1"/>
</dbReference>
<dbReference type="Pfam" id="PF00196">
    <property type="entry name" value="GerE"/>
    <property type="match status" value="1"/>
</dbReference>
<keyword evidence="1" id="KW-0805">Transcription regulation</keyword>
<evidence type="ECO:0000256" key="2">
    <source>
        <dbReference type="ARBA" id="ARBA00023125"/>
    </source>
</evidence>
<dbReference type="SUPFAM" id="SSF46894">
    <property type="entry name" value="C-terminal effector domain of the bipartite response regulators"/>
    <property type="match status" value="1"/>
</dbReference>
<protein>
    <submittedName>
        <fullName evidence="6">LuxR C-terminal-related transcriptional regulator</fullName>
    </submittedName>
</protein>
<dbReference type="Proteomes" id="UP001595947">
    <property type="component" value="Unassembled WGS sequence"/>
</dbReference>
<dbReference type="PRINTS" id="PR00038">
    <property type="entry name" value="HTHLUXR"/>
</dbReference>
<accession>A0ABV9YIB1</accession>
<evidence type="ECO:0000256" key="4">
    <source>
        <dbReference type="SAM" id="MobiDB-lite"/>
    </source>
</evidence>
<evidence type="ECO:0000259" key="5">
    <source>
        <dbReference type="PROSITE" id="PS50043"/>
    </source>
</evidence>
<dbReference type="PANTHER" id="PTHR44688">
    <property type="entry name" value="DNA-BINDING TRANSCRIPTIONAL ACTIVATOR DEVR_DOSR"/>
    <property type="match status" value="1"/>
</dbReference>
<keyword evidence="2" id="KW-0238">DNA-binding</keyword>
<dbReference type="InterPro" id="IPR000792">
    <property type="entry name" value="Tscrpt_reg_LuxR_C"/>
</dbReference>
<dbReference type="InterPro" id="IPR016032">
    <property type="entry name" value="Sig_transdc_resp-reg_C-effctor"/>
</dbReference>
<dbReference type="PROSITE" id="PS50043">
    <property type="entry name" value="HTH_LUXR_2"/>
    <property type="match status" value="1"/>
</dbReference>
<dbReference type="SMART" id="SM00421">
    <property type="entry name" value="HTH_LUXR"/>
    <property type="match status" value="1"/>
</dbReference>
<dbReference type="EMBL" id="JBHSIV010000004">
    <property type="protein sequence ID" value="MFC5061611.1"/>
    <property type="molecule type" value="Genomic_DNA"/>
</dbReference>
<comment type="caution">
    <text evidence="6">The sequence shown here is derived from an EMBL/GenBank/DDBJ whole genome shotgun (WGS) entry which is preliminary data.</text>
</comment>
<evidence type="ECO:0000313" key="7">
    <source>
        <dbReference type="Proteomes" id="UP001595947"/>
    </source>
</evidence>
<feature type="domain" description="HTH luxR-type" evidence="5">
    <location>
        <begin position="150"/>
        <end position="215"/>
    </location>
</feature>
<feature type="region of interest" description="Disordered" evidence="4">
    <location>
        <begin position="219"/>
        <end position="240"/>
    </location>
</feature>
<keyword evidence="7" id="KW-1185">Reference proteome</keyword>
<gene>
    <name evidence="6" type="ORF">ACFPBZ_05300</name>
</gene>